<proteinExistence type="predicted"/>
<dbReference type="EnsemblPlants" id="OB05G18740.1">
    <property type="protein sequence ID" value="OB05G18740.1"/>
    <property type="gene ID" value="OB05G18740"/>
</dbReference>
<evidence type="ECO:0000313" key="1">
    <source>
        <dbReference type="EnsemblPlants" id="OB05G18740.1"/>
    </source>
</evidence>
<name>J3M5K0_ORYBR</name>
<dbReference type="Gramene" id="OB05G18740.1">
    <property type="protein sequence ID" value="OB05G18740.1"/>
    <property type="gene ID" value="OB05G18740"/>
</dbReference>
<accession>J3M5K0</accession>
<protein>
    <submittedName>
        <fullName evidence="1">Uncharacterized protein</fullName>
    </submittedName>
</protein>
<sequence length="75" mass="8502">MAVYYQLVSSGITTSYDKGNSKIYRYHMIPGGTKVVSYGSKWYHTMSTCISRGKVVDREAHHGRQRPVMTFQGPV</sequence>
<dbReference type="Proteomes" id="UP000006038">
    <property type="component" value="Chromosome 5"/>
</dbReference>
<reference evidence="1" key="1">
    <citation type="journal article" date="2013" name="Nat. Commun.">
        <title>Whole-genome sequencing of Oryza brachyantha reveals mechanisms underlying Oryza genome evolution.</title>
        <authorList>
            <person name="Chen J."/>
            <person name="Huang Q."/>
            <person name="Gao D."/>
            <person name="Wang J."/>
            <person name="Lang Y."/>
            <person name="Liu T."/>
            <person name="Li B."/>
            <person name="Bai Z."/>
            <person name="Luis Goicoechea J."/>
            <person name="Liang C."/>
            <person name="Chen C."/>
            <person name="Zhang W."/>
            <person name="Sun S."/>
            <person name="Liao Y."/>
            <person name="Zhang X."/>
            <person name="Yang L."/>
            <person name="Song C."/>
            <person name="Wang M."/>
            <person name="Shi J."/>
            <person name="Liu G."/>
            <person name="Liu J."/>
            <person name="Zhou H."/>
            <person name="Zhou W."/>
            <person name="Yu Q."/>
            <person name="An N."/>
            <person name="Chen Y."/>
            <person name="Cai Q."/>
            <person name="Wang B."/>
            <person name="Liu B."/>
            <person name="Min J."/>
            <person name="Huang Y."/>
            <person name="Wu H."/>
            <person name="Li Z."/>
            <person name="Zhang Y."/>
            <person name="Yin Y."/>
            <person name="Song W."/>
            <person name="Jiang J."/>
            <person name="Jackson S.A."/>
            <person name="Wing R.A."/>
            <person name="Wang J."/>
            <person name="Chen M."/>
        </authorList>
    </citation>
    <scope>NUCLEOTIDE SEQUENCE [LARGE SCALE GENOMIC DNA]</scope>
    <source>
        <strain evidence="1">cv. IRGC 101232</strain>
    </source>
</reference>
<dbReference type="AlphaFoldDB" id="J3M5K0"/>
<evidence type="ECO:0000313" key="2">
    <source>
        <dbReference type="Proteomes" id="UP000006038"/>
    </source>
</evidence>
<reference evidence="1" key="2">
    <citation type="submission" date="2013-04" db="UniProtKB">
        <authorList>
            <consortium name="EnsemblPlants"/>
        </authorList>
    </citation>
    <scope>IDENTIFICATION</scope>
</reference>
<keyword evidence="2" id="KW-1185">Reference proteome</keyword>
<organism evidence="1">
    <name type="scientific">Oryza brachyantha</name>
    <name type="common">malo sina</name>
    <dbReference type="NCBI Taxonomy" id="4533"/>
    <lineage>
        <taxon>Eukaryota</taxon>
        <taxon>Viridiplantae</taxon>
        <taxon>Streptophyta</taxon>
        <taxon>Embryophyta</taxon>
        <taxon>Tracheophyta</taxon>
        <taxon>Spermatophyta</taxon>
        <taxon>Magnoliopsida</taxon>
        <taxon>Liliopsida</taxon>
        <taxon>Poales</taxon>
        <taxon>Poaceae</taxon>
        <taxon>BOP clade</taxon>
        <taxon>Oryzoideae</taxon>
        <taxon>Oryzeae</taxon>
        <taxon>Oryzinae</taxon>
        <taxon>Oryza</taxon>
    </lineage>
</organism>
<dbReference type="HOGENOM" id="CLU_2675044_0_0_1"/>